<dbReference type="InParanoid" id="A0A369K281"/>
<dbReference type="Proteomes" id="UP000076154">
    <property type="component" value="Unassembled WGS sequence"/>
</dbReference>
<gene>
    <name evidence="2" type="ORF">Hypma_003803</name>
</gene>
<feature type="region of interest" description="Disordered" evidence="1">
    <location>
        <begin position="115"/>
        <end position="145"/>
    </location>
</feature>
<protein>
    <submittedName>
        <fullName evidence="2">Uncharacterized protein</fullName>
    </submittedName>
</protein>
<dbReference type="OrthoDB" id="2587968at2759"/>
<feature type="compositionally biased region" description="Basic and acidic residues" evidence="1">
    <location>
        <begin position="121"/>
        <end position="136"/>
    </location>
</feature>
<dbReference type="AlphaFoldDB" id="A0A369K281"/>
<evidence type="ECO:0000256" key="1">
    <source>
        <dbReference type="SAM" id="MobiDB-lite"/>
    </source>
</evidence>
<sequence>MAFVPRFGVQNQIALREGLKIIRNVMDANPSETGWTTAELFKLAIKQPPPPDYKPEIRTRKPIYDKKGNQIKIEVDPPHPEHPVKSVKFLKRSILPVLEGCKEIKMMRAQRIPFNPAGVARDSESKGKGKGKKETSHASSAAPPAPVTVWTWQPIDPNTLPAPPKFKPTRKLFGTEVGVGEDWSHLNKRRERARVGKVRRDVSVMKEVIAAREDRDKEEWVKVGESFAAEMLAKREAAKAALIPKPLPTL</sequence>
<organism evidence="2 3">
    <name type="scientific">Hypsizygus marmoreus</name>
    <name type="common">White beech mushroom</name>
    <name type="synonym">Agaricus marmoreus</name>
    <dbReference type="NCBI Taxonomy" id="39966"/>
    <lineage>
        <taxon>Eukaryota</taxon>
        <taxon>Fungi</taxon>
        <taxon>Dikarya</taxon>
        <taxon>Basidiomycota</taxon>
        <taxon>Agaricomycotina</taxon>
        <taxon>Agaricomycetes</taxon>
        <taxon>Agaricomycetidae</taxon>
        <taxon>Agaricales</taxon>
        <taxon>Tricholomatineae</taxon>
        <taxon>Lyophyllaceae</taxon>
        <taxon>Hypsizygus</taxon>
    </lineage>
</organism>
<evidence type="ECO:0000313" key="3">
    <source>
        <dbReference type="Proteomes" id="UP000076154"/>
    </source>
</evidence>
<evidence type="ECO:0000313" key="2">
    <source>
        <dbReference type="EMBL" id="RDB27620.1"/>
    </source>
</evidence>
<reference evidence="2" key="1">
    <citation type="submission" date="2018-04" db="EMBL/GenBank/DDBJ databases">
        <title>Whole genome sequencing of Hypsizygus marmoreus.</title>
        <authorList>
            <person name="Choi I.-G."/>
            <person name="Min B."/>
            <person name="Kim J.-G."/>
            <person name="Kim S."/>
            <person name="Oh Y.-L."/>
            <person name="Kong W.-S."/>
            <person name="Park H."/>
            <person name="Jeong J."/>
            <person name="Song E.-S."/>
        </authorList>
    </citation>
    <scope>NUCLEOTIDE SEQUENCE [LARGE SCALE GENOMIC DNA]</scope>
    <source>
        <strain evidence="2">51987-8</strain>
    </source>
</reference>
<dbReference type="EMBL" id="LUEZ02000015">
    <property type="protein sequence ID" value="RDB27620.1"/>
    <property type="molecule type" value="Genomic_DNA"/>
</dbReference>
<name>A0A369K281_HYPMA</name>
<proteinExistence type="predicted"/>
<accession>A0A369K281</accession>
<keyword evidence="3" id="KW-1185">Reference proteome</keyword>
<comment type="caution">
    <text evidence="2">The sequence shown here is derived from an EMBL/GenBank/DDBJ whole genome shotgun (WGS) entry which is preliminary data.</text>
</comment>